<name>A0A370FA13_9BURK</name>
<evidence type="ECO:0000313" key="2">
    <source>
        <dbReference type="Proteomes" id="UP000255265"/>
    </source>
</evidence>
<dbReference type="EMBL" id="QQAV01000008">
    <property type="protein sequence ID" value="RDI21935.1"/>
    <property type="molecule type" value="Genomic_DNA"/>
</dbReference>
<dbReference type="RefSeq" id="WP_114803860.1">
    <property type="nucleotide sequence ID" value="NZ_QQAV01000008.1"/>
</dbReference>
<proteinExistence type="predicted"/>
<keyword evidence="2" id="KW-1185">Reference proteome</keyword>
<sequence length="586" mass="63299">MIVYGDGRRKERSGAKLARVCIGLRRARAIPPGIVRHARLVEALIEAGELLQGVADAVGDEALSHGVPPGVASATQLTLALARCCLHSWCYGFALAHEDAVEDAVRDCARQPLPAWITVHRCEGYAFYGLYPEGHGMAALQVRESGALSGERTRVVGLRSIGTSLAAMVAAGMRAPGFETLRPQGHPFDRQAGALPPAGWAPDAALVDEGPGLSGSSFLAGVEALRRAGVPPPRVHLFPSHGHGPGPAASPPARQLWREQPVHYLGFDDVAGAAAMPPHRVLDWVRDPLPGVRGDMIALSGGAWRAWHGEGAETLPAQVHMERLKFLLPADGGDWLLRFAGLGRGSRLACARRHLLARHGFCPPVEGLWHGFTAERWLAHARPLPLWPSAQQPTRGLLLERLAEYLAFRGTRLPAPATAGAMREVLLDMAGHNVAKGLGDEGARAWQAWRGALPAAALTMPLRRVLTDNRLHAWEWLWDGRTLRKTDAVDHAVAHDLVGCQPLEWDVAGATVEFGLDAGERHWFMGRLRAAGVPVQSTLLALYLPLYAAFQLGAFTMALQAAPEAEKATLAREVRRYGQWVRRVLG</sequence>
<evidence type="ECO:0000313" key="1">
    <source>
        <dbReference type="EMBL" id="RDI21935.1"/>
    </source>
</evidence>
<gene>
    <name evidence="1" type="ORF">DFR41_10859</name>
</gene>
<accession>A0A370FA13</accession>
<dbReference type="AlphaFoldDB" id="A0A370FA13"/>
<organism evidence="1 2">
    <name type="scientific">Pseudacidovorax intermedius</name>
    <dbReference type="NCBI Taxonomy" id="433924"/>
    <lineage>
        <taxon>Bacteria</taxon>
        <taxon>Pseudomonadati</taxon>
        <taxon>Pseudomonadota</taxon>
        <taxon>Betaproteobacteria</taxon>
        <taxon>Burkholderiales</taxon>
        <taxon>Comamonadaceae</taxon>
        <taxon>Pseudacidovorax</taxon>
    </lineage>
</organism>
<dbReference type="OrthoDB" id="7592571at2"/>
<protein>
    <submittedName>
        <fullName evidence="1">Uncharacterized protein</fullName>
    </submittedName>
</protein>
<reference evidence="1 2" key="1">
    <citation type="submission" date="2018-07" db="EMBL/GenBank/DDBJ databases">
        <title>Genomic Encyclopedia of Type Strains, Phase IV (KMG-IV): sequencing the most valuable type-strain genomes for metagenomic binning, comparative biology and taxonomic classification.</title>
        <authorList>
            <person name="Goeker M."/>
        </authorList>
    </citation>
    <scope>NUCLEOTIDE SEQUENCE [LARGE SCALE GENOMIC DNA]</scope>
    <source>
        <strain evidence="1 2">DSM 21352</strain>
    </source>
</reference>
<comment type="caution">
    <text evidence="1">The sequence shown here is derived from an EMBL/GenBank/DDBJ whole genome shotgun (WGS) entry which is preliminary data.</text>
</comment>
<dbReference type="Proteomes" id="UP000255265">
    <property type="component" value="Unassembled WGS sequence"/>
</dbReference>